<evidence type="ECO:0000313" key="17">
    <source>
        <dbReference type="Proteomes" id="UP000325008"/>
    </source>
</evidence>
<dbReference type="PANTHER" id="PTHR12066:SF0">
    <property type="entry name" value="TELOMERASE REVERSE TRANSCRIPTASE"/>
    <property type="match status" value="1"/>
</dbReference>
<feature type="compositionally biased region" description="Low complexity" evidence="14">
    <location>
        <begin position="953"/>
        <end position="969"/>
    </location>
</feature>
<comment type="catalytic activity">
    <reaction evidence="12 13">
        <text>DNA(n) + a 2'-deoxyribonucleoside 5'-triphosphate = DNA(n+1) + diphosphate</text>
        <dbReference type="Rhea" id="RHEA:22508"/>
        <dbReference type="Rhea" id="RHEA-COMP:17339"/>
        <dbReference type="Rhea" id="RHEA-COMP:17340"/>
        <dbReference type="ChEBI" id="CHEBI:33019"/>
        <dbReference type="ChEBI" id="CHEBI:61560"/>
        <dbReference type="ChEBI" id="CHEBI:173112"/>
        <dbReference type="EC" id="2.7.7.49"/>
    </reaction>
</comment>
<keyword evidence="10 13" id="KW-0695">RNA-directed DNA polymerase</keyword>
<dbReference type="EC" id="2.7.7.49" evidence="2 13"/>
<dbReference type="SUPFAM" id="SSF56672">
    <property type="entry name" value="DNA/RNA polymerases"/>
    <property type="match status" value="1"/>
</dbReference>
<evidence type="ECO:0000256" key="7">
    <source>
        <dbReference type="ARBA" id="ARBA00022723"/>
    </source>
</evidence>
<dbReference type="InterPro" id="IPR000477">
    <property type="entry name" value="RT_dom"/>
</dbReference>
<evidence type="ECO:0000256" key="10">
    <source>
        <dbReference type="ARBA" id="ARBA00022918"/>
    </source>
</evidence>
<dbReference type="InterPro" id="IPR049139">
    <property type="entry name" value="TERT_C"/>
</dbReference>
<dbReference type="PROSITE" id="PS50878">
    <property type="entry name" value="RT_POL"/>
    <property type="match status" value="1"/>
</dbReference>
<dbReference type="GO" id="GO:0046872">
    <property type="term" value="F:metal ion binding"/>
    <property type="evidence" value="ECO:0007669"/>
    <property type="project" value="UniProtKB-KW"/>
</dbReference>
<comment type="similarity">
    <text evidence="1 13">Belongs to the reverse transcriptase family. Telomerase subfamily.</text>
</comment>
<keyword evidence="8 13" id="KW-0460">Magnesium</keyword>
<feature type="compositionally biased region" description="Polar residues" evidence="14">
    <location>
        <begin position="360"/>
        <end position="372"/>
    </location>
</feature>
<dbReference type="EMBL" id="OOIQ01000001">
    <property type="protein sequence ID" value="SPO42399.1"/>
    <property type="molecule type" value="Genomic_DNA"/>
</dbReference>
<evidence type="ECO:0000256" key="2">
    <source>
        <dbReference type="ARBA" id="ARBA00012493"/>
    </source>
</evidence>
<evidence type="ECO:0000256" key="8">
    <source>
        <dbReference type="ARBA" id="ARBA00022842"/>
    </source>
</evidence>
<dbReference type="Proteomes" id="UP000325008">
    <property type="component" value="Unassembled WGS sequence"/>
</dbReference>
<evidence type="ECO:0000256" key="1">
    <source>
        <dbReference type="ARBA" id="ARBA00008001"/>
    </source>
</evidence>
<dbReference type="Pfam" id="PF12009">
    <property type="entry name" value="Telomerase_RBD"/>
    <property type="match status" value="1"/>
</dbReference>
<keyword evidence="7 13" id="KW-0479">Metal-binding</keyword>
<keyword evidence="5 13" id="KW-0808">Transferase</keyword>
<proteinExistence type="inferred from homology"/>
<evidence type="ECO:0000256" key="11">
    <source>
        <dbReference type="ARBA" id="ARBA00023242"/>
    </source>
</evidence>
<feature type="region of interest" description="Disordered" evidence="14">
    <location>
        <begin position="356"/>
        <end position="392"/>
    </location>
</feature>
<evidence type="ECO:0000256" key="13">
    <source>
        <dbReference type="RuleBase" id="RU365061"/>
    </source>
</evidence>
<dbReference type="InterPro" id="IPR003545">
    <property type="entry name" value="Telomerase_RT"/>
</dbReference>
<dbReference type="Pfam" id="PF00078">
    <property type="entry name" value="RVT_1"/>
    <property type="match status" value="1"/>
</dbReference>
<evidence type="ECO:0000256" key="12">
    <source>
        <dbReference type="ARBA" id="ARBA00048173"/>
    </source>
</evidence>
<dbReference type="CDD" id="cd01648">
    <property type="entry name" value="TERT"/>
    <property type="match status" value="1"/>
</dbReference>
<accession>A0A5C3FG88</accession>
<dbReference type="GO" id="GO:0000781">
    <property type="term" value="C:chromosome, telomeric region"/>
    <property type="evidence" value="ECO:0007669"/>
    <property type="project" value="UniProtKB-SubCell"/>
</dbReference>
<dbReference type="GO" id="GO:0070034">
    <property type="term" value="F:telomerase RNA binding"/>
    <property type="evidence" value="ECO:0007669"/>
    <property type="project" value="TreeGrafter"/>
</dbReference>
<dbReference type="InterPro" id="IPR021891">
    <property type="entry name" value="Telomerase_RBD"/>
</dbReference>
<feature type="region of interest" description="Disordered" evidence="14">
    <location>
        <begin position="518"/>
        <end position="557"/>
    </location>
</feature>
<keyword evidence="6 13" id="KW-0548">Nucleotidyltransferase</keyword>
<feature type="region of interest" description="Disordered" evidence="14">
    <location>
        <begin position="951"/>
        <end position="983"/>
    </location>
</feature>
<dbReference type="GO" id="GO:0042162">
    <property type="term" value="F:telomeric DNA binding"/>
    <property type="evidence" value="ECO:0007669"/>
    <property type="project" value="TreeGrafter"/>
</dbReference>
<comment type="caution">
    <text evidence="16">The sequence shown here is derived from an EMBL/GenBank/DDBJ whole genome shotgun (WGS) entry which is preliminary data.</text>
</comment>
<dbReference type="Pfam" id="PF21399">
    <property type="entry name" value="TERT_C"/>
    <property type="match status" value="1"/>
</dbReference>
<evidence type="ECO:0000256" key="14">
    <source>
        <dbReference type="SAM" id="MobiDB-lite"/>
    </source>
</evidence>
<evidence type="ECO:0000256" key="6">
    <source>
        <dbReference type="ARBA" id="ARBA00022695"/>
    </source>
</evidence>
<dbReference type="GO" id="GO:0000333">
    <property type="term" value="C:telomerase catalytic core complex"/>
    <property type="evidence" value="ECO:0007669"/>
    <property type="project" value="TreeGrafter"/>
</dbReference>
<organism evidence="16 17">
    <name type="scientific">Pseudozyma antarctica</name>
    <name type="common">Yeast</name>
    <name type="synonym">Candida antarctica</name>
    <dbReference type="NCBI Taxonomy" id="84753"/>
    <lineage>
        <taxon>Eukaryota</taxon>
        <taxon>Fungi</taxon>
        <taxon>Dikarya</taxon>
        <taxon>Basidiomycota</taxon>
        <taxon>Ustilaginomycotina</taxon>
        <taxon>Ustilaginomycetes</taxon>
        <taxon>Ustilaginales</taxon>
        <taxon>Ustilaginaceae</taxon>
        <taxon>Moesziomyces</taxon>
    </lineage>
</organism>
<dbReference type="OrthoDB" id="289721at2759"/>
<keyword evidence="11 13" id="KW-0539">Nucleus</keyword>
<feature type="region of interest" description="Disordered" evidence="14">
    <location>
        <begin position="772"/>
        <end position="797"/>
    </location>
</feature>
<gene>
    <name evidence="16" type="ORF">PSANT_00082</name>
</gene>
<keyword evidence="4 13" id="KW-0158">Chromosome</keyword>
<feature type="compositionally biased region" description="Polar residues" evidence="14">
    <location>
        <begin position="537"/>
        <end position="557"/>
    </location>
</feature>
<evidence type="ECO:0000256" key="3">
    <source>
        <dbReference type="ARBA" id="ARBA00016182"/>
    </source>
</evidence>
<dbReference type="GO" id="GO:0003720">
    <property type="term" value="F:telomerase activity"/>
    <property type="evidence" value="ECO:0007669"/>
    <property type="project" value="InterPro"/>
</dbReference>
<evidence type="ECO:0000256" key="5">
    <source>
        <dbReference type="ARBA" id="ARBA00022679"/>
    </source>
</evidence>
<dbReference type="Gene3D" id="1.10.132.70">
    <property type="match status" value="1"/>
</dbReference>
<dbReference type="PANTHER" id="PTHR12066">
    <property type="entry name" value="TELOMERASE REVERSE TRANSCRIPTASE"/>
    <property type="match status" value="1"/>
</dbReference>
<comment type="subcellular location">
    <subcellularLocation>
        <location evidence="13">Nucleus</location>
    </subcellularLocation>
    <subcellularLocation>
        <location evidence="13">Chromosome</location>
        <location evidence="13">Telomere</location>
    </subcellularLocation>
</comment>
<dbReference type="InterPro" id="IPR043502">
    <property type="entry name" value="DNA/RNA_pol_sf"/>
</dbReference>
<reference evidence="16" key="1">
    <citation type="submission" date="2018-03" db="EMBL/GenBank/DDBJ databases">
        <authorList>
            <person name="Guldener U."/>
        </authorList>
    </citation>
    <scope>NUCLEOTIDE SEQUENCE [LARGE SCALE GENOMIC DNA]</scope>
    <source>
        <strain evidence="16">ATCC34888</strain>
    </source>
</reference>
<dbReference type="GO" id="GO:0007004">
    <property type="term" value="P:telomere maintenance via telomerase"/>
    <property type="evidence" value="ECO:0007669"/>
    <property type="project" value="TreeGrafter"/>
</dbReference>
<keyword evidence="17" id="KW-1185">Reference proteome</keyword>
<evidence type="ECO:0000313" key="16">
    <source>
        <dbReference type="EMBL" id="SPO42399.1"/>
    </source>
</evidence>
<evidence type="ECO:0000256" key="4">
    <source>
        <dbReference type="ARBA" id="ARBA00022454"/>
    </source>
</evidence>
<keyword evidence="9 13" id="KW-0779">Telomere</keyword>
<dbReference type="SMART" id="SM00975">
    <property type="entry name" value="Telomerase_RBD"/>
    <property type="match status" value="1"/>
</dbReference>
<evidence type="ECO:0000256" key="9">
    <source>
        <dbReference type="ARBA" id="ARBA00022895"/>
    </source>
</evidence>
<dbReference type="Gene3D" id="1.10.357.90">
    <property type="match status" value="1"/>
</dbReference>
<sequence length="1411" mass="158286">MSMRDKQAGVRCSVLQRHFAKVVPLLTLVHDRFGIDASTSSSRSTPNLSEERWACLYGTVVGLDQHASDASQSRSWDAMISSSATSYHTIYEAVQEAQLQILSLTSSRGATAIHGRQTASSNILLKGYRRPDDRLESFRITSTGRPGLINLFPNSMVTNLVLEKEWHYLFHKIGSERFIWLLVHTSIFVPLMRHGADGTCFVQLTGPALSEPAIPKTTLDEQAHSRGNAVPGLGQDRIELLAQKQDKTLQPIVEGQTDGAAEAAVPDAARSLKLGKRARGFERTTSRLSTRSMASDTDLATSAANARALARKPSEIVLVRSRMFYARSSRNKAGRVEIGLPSVHVLPRSGCAKELDKALPNSSQASSTGQRTKPTKTAVLRKSRPSPDTANELKRGFKDAESMFKARRTRHLAKYVFPRQFGLHNVFTGARDFDTTTQPFRDYTVREAEIKMLGAKRTPKAIRSALPILAKILVRHDKLNYRALLDRCCPSRVPKGRLTAQERKQIVEDLAEIETLQAGTHHSAARDVATERPPPASSSSGVLTDSAHANTPSKGNIASMTSKLNIEMPAPAPRKPRYHNYAVPTTGQVAHFAKLVVKSLLPRDLFGSRHNQNLILDTIGDFVRLRRFESFNLHQIAQSFRFADVDWALPLQASRKRRLSRHDAEARKKVILEVLYWLFDGLLIPLLRTTFYVTETAAYRNRVLYFRQDDWHVLSRPVLGQLKETIFEPLTRAEALAMMSSRKLGYSHVRLLPKETGVRPIVNLRRRSTKQVHSAKRIEQEEGKSKSKRARATAVPTAKQRKESLMLGQSINYILQSVFHVLTYEKSRMLAASTSQDHTIGHETEQTDVDMLTSSVFGPNEIYTQLKTFKQSLLPDTRSTKGRSTSKKRPETAEKKLYFVKLDVRCAFDSIDQAKLLEIIEQILRKGEDEQTEGYRIHRFARIMPSAVHESRSAAAHASGANNAGAAGAVPSRAAHPRPSGTKREFVRLARPDSEHIDFIDLASSLAVSLHDVVFVDNVSYRYESTSLILKLLRQHVTENLIKIGKEFYRQRVGIPQGSSLSTLLCSFFYAGMEAQDPFLRSLRSGGTSDKKCLLMRYTDDFLLITTSKRQAKQFYNVMRKGHPEYGCFISPAKTLVNFDLVDPMMAAEVGPLVQRTYGDEFPWCGLTINTRDLGVSTDLTRYAATDMRDTLTVEYCRRPGVALVEKMIQSMKSRCHILFTDTALNGDDRVYANVYTSFAVAALKFSAYLSELRRFGITFTAEYLLKAIRRLVTFTSRYIGSRAASATSRLNSTAKDDKHARVGGSGKRAAVWRVSCTVHGPYVHWLGYTAFLNVLRRQDIFPRRGRRKTATAEEQEQRSPYHRSMDSDTRRALVKLVEACVRRTCSDASRRRLSSIATKALQQAQKSLHI</sequence>
<evidence type="ECO:0000259" key="15">
    <source>
        <dbReference type="PROSITE" id="PS50878"/>
    </source>
</evidence>
<feature type="compositionally biased region" description="Basic and acidic residues" evidence="14">
    <location>
        <begin position="1356"/>
        <end position="1366"/>
    </location>
</feature>
<dbReference type="RefSeq" id="XP_014659180.1">
    <property type="nucleotide sequence ID" value="XM_014803694.1"/>
</dbReference>
<feature type="compositionally biased region" description="Basic and acidic residues" evidence="14">
    <location>
        <begin position="776"/>
        <end position="785"/>
    </location>
</feature>
<feature type="region of interest" description="Disordered" evidence="14">
    <location>
        <begin position="1346"/>
        <end position="1366"/>
    </location>
</feature>
<feature type="domain" description="Reverse transcriptase" evidence="15">
    <location>
        <begin position="733"/>
        <end position="1169"/>
    </location>
</feature>
<name>A0A5C3FG88_PSEA2</name>
<protein>
    <recommendedName>
        <fullName evidence="3 13">Telomerase reverse transcriptase</fullName>
        <ecNumber evidence="2 13">2.7.7.49</ecNumber>
    </recommendedName>
    <alternativeName>
        <fullName evidence="13">Telomerase catalytic subunit</fullName>
    </alternativeName>
</protein>
<dbReference type="Gene3D" id="3.30.70.2630">
    <property type="match status" value="1"/>
</dbReference>
<comment type="function">
    <text evidence="13">Telomerase is a ribonucleoprotein enzyme essential for the replication of chromosome termini in most eukaryotes. It elongates telomeres. It is a reverse transcriptase that adds simple sequence repeats to chromosome ends by copying a template sequence within the RNA component of the enzyme.</text>
</comment>